<organism evidence="1">
    <name type="scientific">Leptospirillum ferriphilum</name>
    <dbReference type="NCBI Taxonomy" id="178606"/>
    <lineage>
        <taxon>Bacteria</taxon>
        <taxon>Pseudomonadati</taxon>
        <taxon>Nitrospirota</taxon>
        <taxon>Nitrospiria</taxon>
        <taxon>Nitrospirales</taxon>
        <taxon>Nitrospiraceae</taxon>
        <taxon>Leptospirillum</taxon>
    </lineage>
</organism>
<dbReference type="RefSeq" id="WP_023524763.1">
    <property type="nucleotide sequence ID" value="NZ_JPGK01000004.1"/>
</dbReference>
<gene>
    <name evidence="1" type="ORF">LFTS_02210</name>
</gene>
<dbReference type="AlphaFoldDB" id="A0A2I2MJT7"/>
<evidence type="ECO:0000313" key="1">
    <source>
        <dbReference type="EMBL" id="SOU93556.1"/>
    </source>
</evidence>
<proteinExistence type="predicted"/>
<protein>
    <recommendedName>
        <fullName evidence="2">CopG family transcriptional regulator</fullName>
    </recommendedName>
</protein>
<reference evidence="1" key="1">
    <citation type="submission" date="2017-12" db="EMBL/GenBank/DDBJ databases">
        <authorList>
            <consortium name="SysMetEx"/>
        </authorList>
    </citation>
    <scope>NUCLEOTIDE SEQUENCE</scope>
    <source>
        <strain evidence="1">Pb_238</strain>
    </source>
</reference>
<evidence type="ECO:0008006" key="2">
    <source>
        <dbReference type="Google" id="ProtNLM"/>
    </source>
</evidence>
<dbReference type="EMBL" id="LT966316">
    <property type="protein sequence ID" value="SOU93556.1"/>
    <property type="molecule type" value="Genomic_DNA"/>
</dbReference>
<name>A0A2I2MJT7_9BACT</name>
<dbReference type="OrthoDB" id="5297245at2"/>
<accession>A0A2I2MJT7</accession>
<sequence length="92" mass="10708">MRKEYDLTKLKVKRRGPIKGLQGIPEAPKVKTGHVQVTMVLDKDVTQFYEEKASPPDEGSFTEVINRVLREHMHAHEFLLDRFSLIQDFEVD</sequence>